<proteinExistence type="predicted"/>
<reference evidence="2 3" key="1">
    <citation type="journal article" date="2018" name="Nat. Biotechnol.">
        <title>A standardized bacterial taxonomy based on genome phylogeny substantially revises the tree of life.</title>
        <authorList>
            <person name="Parks D.H."/>
            <person name="Chuvochina M."/>
            <person name="Waite D.W."/>
            <person name="Rinke C."/>
            <person name="Skarshewski A."/>
            <person name="Chaumeil P.A."/>
            <person name="Hugenholtz P."/>
        </authorList>
    </citation>
    <scope>NUCLEOTIDE SEQUENCE [LARGE SCALE GENOMIC DNA]</scope>
    <source>
        <strain evidence="2">UBA8844</strain>
    </source>
</reference>
<gene>
    <name evidence="2" type="ORF">DGD08_16950</name>
</gene>
<comment type="caution">
    <text evidence="2">The sequence shown here is derived from an EMBL/GenBank/DDBJ whole genome shotgun (WGS) entry which is preliminary data.</text>
</comment>
<feature type="transmembrane region" description="Helical" evidence="1">
    <location>
        <begin position="98"/>
        <end position="120"/>
    </location>
</feature>
<organism evidence="2 3">
    <name type="scientific">Gemmatimonas aurantiaca</name>
    <dbReference type="NCBI Taxonomy" id="173480"/>
    <lineage>
        <taxon>Bacteria</taxon>
        <taxon>Pseudomonadati</taxon>
        <taxon>Gemmatimonadota</taxon>
        <taxon>Gemmatimonadia</taxon>
        <taxon>Gemmatimonadales</taxon>
        <taxon>Gemmatimonadaceae</taxon>
        <taxon>Gemmatimonas</taxon>
    </lineage>
</organism>
<dbReference type="Proteomes" id="UP000264071">
    <property type="component" value="Unassembled WGS sequence"/>
</dbReference>
<keyword evidence="1" id="KW-0472">Membrane</keyword>
<dbReference type="AlphaFoldDB" id="A0A3D4VCQ5"/>
<name>A0A3D4VCQ5_9BACT</name>
<keyword evidence="1" id="KW-0812">Transmembrane</keyword>
<evidence type="ECO:0000256" key="1">
    <source>
        <dbReference type="SAM" id="Phobius"/>
    </source>
</evidence>
<keyword evidence="1" id="KW-1133">Transmembrane helix</keyword>
<accession>A0A3D4VCQ5</accession>
<feature type="transmembrane region" description="Helical" evidence="1">
    <location>
        <begin position="28"/>
        <end position="49"/>
    </location>
</feature>
<evidence type="ECO:0000313" key="3">
    <source>
        <dbReference type="Proteomes" id="UP000264071"/>
    </source>
</evidence>
<dbReference type="EMBL" id="DPIY01000012">
    <property type="protein sequence ID" value="HCT58891.1"/>
    <property type="molecule type" value="Genomic_DNA"/>
</dbReference>
<feature type="transmembrane region" description="Helical" evidence="1">
    <location>
        <begin position="70"/>
        <end position="92"/>
    </location>
</feature>
<protein>
    <submittedName>
        <fullName evidence="2">Uncharacterized protein</fullName>
    </submittedName>
</protein>
<evidence type="ECO:0000313" key="2">
    <source>
        <dbReference type="EMBL" id="HCT58891.1"/>
    </source>
</evidence>
<sequence length="124" mass="12357">MPALLQSSSAVGAASVVGATTIISASFAAALAGAVMAAALSAMVGHGILRPLLEARGIVPWTVRDSLGSLPLVIFGSALAAGSTIYGAARFFSAEPLVRVLCLALLCAGLLAVRLGLLALRKLT</sequence>